<accession>A0A0K3AQM3</accession>
<feature type="transmembrane region" description="Helical" evidence="1">
    <location>
        <begin position="251"/>
        <end position="271"/>
    </location>
</feature>
<feature type="transmembrane region" description="Helical" evidence="1">
    <location>
        <begin position="416"/>
        <end position="438"/>
    </location>
</feature>
<evidence type="ECO:0000313" key="3">
    <source>
        <dbReference type="Proteomes" id="UP000002899"/>
    </source>
</evidence>
<feature type="transmembrane region" description="Helical" evidence="1">
    <location>
        <begin position="375"/>
        <end position="396"/>
    </location>
</feature>
<evidence type="ECO:0000313" key="2">
    <source>
        <dbReference type="EMBL" id="CTQ40908.1"/>
    </source>
</evidence>
<dbReference type="OrthoDB" id="363786at2759"/>
<dbReference type="EMBL" id="LN871598">
    <property type="protein sequence ID" value="CTQ40908.1"/>
    <property type="molecule type" value="Genomic_DNA"/>
</dbReference>
<feature type="transmembrane region" description="Helical" evidence="1">
    <location>
        <begin position="162"/>
        <end position="188"/>
    </location>
</feature>
<dbReference type="VEuPathDB" id="PiroplasmaDB:BMR1_03g01545"/>
<organism evidence="2 3">
    <name type="scientific">Babesia microti (strain RI)</name>
    <dbReference type="NCBI Taxonomy" id="1133968"/>
    <lineage>
        <taxon>Eukaryota</taxon>
        <taxon>Sar</taxon>
        <taxon>Alveolata</taxon>
        <taxon>Apicomplexa</taxon>
        <taxon>Aconoidasida</taxon>
        <taxon>Piroplasmida</taxon>
        <taxon>Babesiidae</taxon>
        <taxon>Babesia</taxon>
    </lineage>
</organism>
<feature type="transmembrane region" description="Helical" evidence="1">
    <location>
        <begin position="549"/>
        <end position="570"/>
    </location>
</feature>
<feature type="transmembrane region" description="Helical" evidence="1">
    <location>
        <begin position="200"/>
        <end position="219"/>
    </location>
</feature>
<keyword evidence="1" id="KW-0472">Membrane</keyword>
<keyword evidence="1" id="KW-0812">Transmembrane</keyword>
<name>A0A0K3AQM3_BABMR</name>
<dbReference type="AlphaFoldDB" id="A0A0K3AQM3"/>
<dbReference type="RefSeq" id="XP_012648919.1">
    <property type="nucleotide sequence ID" value="XM_012793465.1"/>
</dbReference>
<reference evidence="2 3" key="1">
    <citation type="journal article" date="2012" name="Nucleic Acids Res.">
        <title>Sequencing of the smallest Apicomplexan genome from the human pathogen Babesia microti.</title>
        <authorList>
            <person name="Cornillot E."/>
            <person name="Hadj-Kaddour K."/>
            <person name="Dassouli A."/>
            <person name="Noel B."/>
            <person name="Ranwez V."/>
            <person name="Vacherie B."/>
            <person name="Augagneur Y."/>
            <person name="Bres V."/>
            <person name="Duclos A."/>
            <person name="Randazzo S."/>
            <person name="Carcy B."/>
            <person name="Debierre-Grockiego F."/>
            <person name="Delbecq S."/>
            <person name="Moubri-Menage K."/>
            <person name="Shams-Eldin H."/>
            <person name="Usmani-Brown S."/>
            <person name="Bringaud F."/>
            <person name="Wincker P."/>
            <person name="Vivares C.P."/>
            <person name="Schwarz R.T."/>
            <person name="Schetters T.P."/>
            <person name="Krause P.J."/>
            <person name="Gorenflot A."/>
            <person name="Berry V."/>
            <person name="Barbe V."/>
            <person name="Ben Mamoun C."/>
        </authorList>
    </citation>
    <scope>NUCLEOTIDE SEQUENCE [LARGE SCALE GENOMIC DNA]</scope>
    <source>
        <strain evidence="2 3">RI</strain>
    </source>
</reference>
<dbReference type="KEGG" id="bmic:BMR1_03g01545"/>
<keyword evidence="3" id="KW-1185">Reference proteome</keyword>
<dbReference type="OMA" id="ISKFQMV"/>
<feature type="transmembrane region" description="Helical" evidence="1">
    <location>
        <begin position="48"/>
        <end position="72"/>
    </location>
</feature>
<reference evidence="2 3" key="3">
    <citation type="journal article" date="2016" name="Sci. Rep.">
        <title>Genome-wide diversity and gene expression profiling of Babesia microti isolates identify polymorphic genes that mediate host-pathogen interactions.</title>
        <authorList>
            <person name="Silva J.C."/>
            <person name="Cornillot E."/>
            <person name="McCracken C."/>
            <person name="Usmani-Brown S."/>
            <person name="Dwivedi A."/>
            <person name="Ifeonu O.O."/>
            <person name="Crabtree J."/>
            <person name="Gotia H.T."/>
            <person name="Virji A.Z."/>
            <person name="Reynes C."/>
            <person name="Colinge J."/>
            <person name="Kumar V."/>
            <person name="Lawres L."/>
            <person name="Pazzi J.E."/>
            <person name="Pablo J.V."/>
            <person name="Hung C."/>
            <person name="Brancato J."/>
            <person name="Kumari P."/>
            <person name="Orvis J."/>
            <person name="Tretina K."/>
            <person name="Chibucos M."/>
            <person name="Ott S."/>
            <person name="Sadzewicz L."/>
            <person name="Sengamalay N."/>
            <person name="Shetty A.C."/>
            <person name="Su Q."/>
            <person name="Tallon L."/>
            <person name="Fraser C.M."/>
            <person name="Frutos R."/>
            <person name="Molina D.M."/>
            <person name="Krause P.J."/>
            <person name="Ben Mamoun C."/>
        </authorList>
    </citation>
    <scope>NUCLEOTIDE SEQUENCE [LARGE SCALE GENOMIC DNA]</scope>
    <source>
        <strain evidence="2 3">RI</strain>
    </source>
</reference>
<proteinExistence type="predicted"/>
<keyword evidence="1" id="KW-1133">Transmembrane helix</keyword>
<protein>
    <submittedName>
        <fullName evidence="2">Uncharacterized protein</fullName>
    </submittedName>
</protein>
<feature type="transmembrane region" description="Helical" evidence="1">
    <location>
        <begin position="102"/>
        <end position="129"/>
    </location>
</feature>
<feature type="transmembrane region" description="Helical" evidence="1">
    <location>
        <begin position="314"/>
        <end position="344"/>
    </location>
</feature>
<evidence type="ECO:0000256" key="1">
    <source>
        <dbReference type="SAM" id="Phobius"/>
    </source>
</evidence>
<dbReference type="Proteomes" id="UP000002899">
    <property type="component" value="Chromosome III"/>
</dbReference>
<reference evidence="2 3" key="2">
    <citation type="journal article" date="2013" name="PLoS ONE">
        <title>Whole genome mapping and re-organization of the nuclear and mitochondrial genomes of Babesia microti isolates.</title>
        <authorList>
            <person name="Cornillot E."/>
            <person name="Dassouli A."/>
            <person name="Garg A."/>
            <person name="Pachikara N."/>
            <person name="Randazzo S."/>
            <person name="Depoix D."/>
            <person name="Carcy B."/>
            <person name="Delbecq S."/>
            <person name="Frutos R."/>
            <person name="Silva J.C."/>
            <person name="Sutton R."/>
            <person name="Krause P.J."/>
            <person name="Mamoun C.B."/>
        </authorList>
    </citation>
    <scope>NUCLEOTIDE SEQUENCE [LARGE SCALE GENOMIC DNA]</scope>
    <source>
        <strain evidence="2 3">RI</strain>
    </source>
</reference>
<dbReference type="GeneID" id="24424944"/>
<sequence>MDILSRCSSISHEFIIKNVPSQNKLDQAEDFDTSYDKNSLIFYDRLKIISSIALFIGHIIFCTGLFYPIIILKDGIYSDHSIFVPHSETLLHSIKTLFEQGAYITLFVALAFSVTLPFIKITLTIYAVYKSASYKNLTLDIIRSINFSELDNANRLNKLCHWILFSLKSICKFQFVDSIIILFNVAFLKNSFIVSSTGKGIVCVIIYCLISIPSTQLLYHSFYEESKILDKWVKRATNLKDTELNLGEENYIFAEISVVFFSMIMIFSSIVVLSHEKLFFVGFTIDSTKKFIIGGSEFSYMEIISTLYNDPIFLFSYFILLVLGIIIPAIQTACFLFGIILYNLHLKITDRSKMKRRFGIGKKLKSLSIKLVRRLLYIAQVLSDWACADVIALALIATRSNLVTAPRVIARVPPSYSISAFYMLISLGLSSFSIQILLNHRFVYKIIDDYDELESDINSSQIPSISQSIIHANTKNMTSTNVSIVENYGFQDKDSRISGISDNMEGRNSMKETLVNYAEARSNINLSIPPVCTNNIQNTSSIGKRIDKFPAIIINSLACILVSISVLYSYKYNVNPIVLNISSIQKFMDDSGSEMFYLMRKNLPASAGVCSIDGVKAPTPCSDIGNIYVTKSVLYFNVPWITGIDTIRLTATSIKSSGDRIKLDFMFRFGKLSIYSIVGSYIFSKIHELYRGYDACCGVNVGMNVKISLKCSNTEPVISDIKIQLIRLSNVHLGKLIEDMVNKFLDVRKFLDSKITSEANKFLDPQNKFIYYQDMNLSVQDLMNYLVKVNAPAGLICRDNTAAPGAQ</sequence>